<name>A0A4Y2K319_ARAVE</name>
<comment type="caution">
    <text evidence="1">The sequence shown here is derived from an EMBL/GenBank/DDBJ whole genome shotgun (WGS) entry which is preliminary data.</text>
</comment>
<protein>
    <submittedName>
        <fullName evidence="1">Uncharacterized protein</fullName>
    </submittedName>
</protein>
<evidence type="ECO:0000313" key="1">
    <source>
        <dbReference type="EMBL" id="GBM95762.1"/>
    </source>
</evidence>
<gene>
    <name evidence="1" type="ORF">AVEN_107590_1</name>
</gene>
<proteinExistence type="predicted"/>
<keyword evidence="2" id="KW-1185">Reference proteome</keyword>
<dbReference type="EMBL" id="BGPR01269988">
    <property type="protein sequence ID" value="GBM95762.1"/>
    <property type="molecule type" value="Genomic_DNA"/>
</dbReference>
<reference evidence="1 2" key="1">
    <citation type="journal article" date="2019" name="Sci. Rep.">
        <title>Orb-weaving spider Araneus ventricosus genome elucidates the spidroin gene catalogue.</title>
        <authorList>
            <person name="Kono N."/>
            <person name="Nakamura H."/>
            <person name="Ohtoshi R."/>
            <person name="Moran D.A.P."/>
            <person name="Shinohara A."/>
            <person name="Yoshida Y."/>
            <person name="Fujiwara M."/>
            <person name="Mori M."/>
            <person name="Tomita M."/>
            <person name="Arakawa K."/>
        </authorList>
    </citation>
    <scope>NUCLEOTIDE SEQUENCE [LARGE SCALE GENOMIC DNA]</scope>
</reference>
<sequence length="100" mass="10844">MIRMAVKNWVKLPPSTTDGVLYAVNKDGGLAIPKLKMILSEAKAKTLKRLTRFSFSVIPEVLVAITDEKNSISGTLGRGKALSPGELRKRLAGNGFPHRA</sequence>
<dbReference type="AlphaFoldDB" id="A0A4Y2K319"/>
<accession>A0A4Y2K319</accession>
<evidence type="ECO:0000313" key="2">
    <source>
        <dbReference type="Proteomes" id="UP000499080"/>
    </source>
</evidence>
<organism evidence="1 2">
    <name type="scientific">Araneus ventricosus</name>
    <name type="common">Orbweaver spider</name>
    <name type="synonym">Epeira ventricosa</name>
    <dbReference type="NCBI Taxonomy" id="182803"/>
    <lineage>
        <taxon>Eukaryota</taxon>
        <taxon>Metazoa</taxon>
        <taxon>Ecdysozoa</taxon>
        <taxon>Arthropoda</taxon>
        <taxon>Chelicerata</taxon>
        <taxon>Arachnida</taxon>
        <taxon>Araneae</taxon>
        <taxon>Araneomorphae</taxon>
        <taxon>Entelegynae</taxon>
        <taxon>Araneoidea</taxon>
        <taxon>Araneidae</taxon>
        <taxon>Araneus</taxon>
    </lineage>
</organism>
<dbReference type="Proteomes" id="UP000499080">
    <property type="component" value="Unassembled WGS sequence"/>
</dbReference>
<dbReference type="OrthoDB" id="8197617at2759"/>